<proteinExistence type="predicted"/>
<accession>A0A564YHT8</accession>
<reference evidence="3 4" key="1">
    <citation type="submission" date="2019-07" db="EMBL/GenBank/DDBJ databases">
        <authorList>
            <person name="Jastrzebski P J."/>
            <person name="Paukszto L."/>
            <person name="Jastrzebski P J."/>
        </authorList>
    </citation>
    <scope>NUCLEOTIDE SEQUENCE [LARGE SCALE GENOMIC DNA]</scope>
    <source>
        <strain evidence="3 4">WMS-il1</strain>
    </source>
</reference>
<evidence type="ECO:0000259" key="2">
    <source>
        <dbReference type="PROSITE" id="PS50853"/>
    </source>
</evidence>
<dbReference type="Gene3D" id="2.60.40.10">
    <property type="entry name" value="Immunoglobulins"/>
    <property type="match status" value="1"/>
</dbReference>
<dbReference type="EMBL" id="CABIJS010000222">
    <property type="protein sequence ID" value="VUZ46529.1"/>
    <property type="molecule type" value="Genomic_DNA"/>
</dbReference>
<dbReference type="PROSITE" id="PS50853">
    <property type="entry name" value="FN3"/>
    <property type="match status" value="1"/>
</dbReference>
<dbReference type="SUPFAM" id="SSF49265">
    <property type="entry name" value="Fibronectin type III"/>
    <property type="match status" value="1"/>
</dbReference>
<evidence type="ECO:0000313" key="3">
    <source>
        <dbReference type="EMBL" id="VUZ46529.1"/>
    </source>
</evidence>
<feature type="non-terminal residue" evidence="3">
    <location>
        <position position="1"/>
    </location>
</feature>
<dbReference type="AlphaFoldDB" id="A0A564YHT8"/>
<keyword evidence="1" id="KW-0812">Transmembrane</keyword>
<dbReference type="InterPro" id="IPR003961">
    <property type="entry name" value="FN3_dom"/>
</dbReference>
<dbReference type="InterPro" id="IPR036116">
    <property type="entry name" value="FN3_sf"/>
</dbReference>
<dbReference type="CDD" id="cd00063">
    <property type="entry name" value="FN3"/>
    <property type="match status" value="1"/>
</dbReference>
<keyword evidence="1" id="KW-0472">Membrane</keyword>
<evidence type="ECO:0000313" key="4">
    <source>
        <dbReference type="Proteomes" id="UP000321570"/>
    </source>
</evidence>
<feature type="transmembrane region" description="Helical" evidence="1">
    <location>
        <begin position="364"/>
        <end position="389"/>
    </location>
</feature>
<keyword evidence="1" id="KW-1133">Transmembrane helix</keyword>
<sequence>KSPSFSILETELEGVTPINDRSLKLTWKPPKCANYVYIFWESKKLLVDKSQECFDPNTPGQDYSNRFCTCGQITCKYARPKPSRPVLTELVPINNAGIRLSWTNKDENNISFHTYIFAYRNEVPLVRVSKEVNQYIISELQPLHYYTLCVIACPSYPIISDPRYFPNDCSYSSCNSVRTYLVPPHLKEVTAIDESTLKVEWYTYYKFPNSDAVYVYVNDTAHSPSQRVDISQNFALLREKSSSYLNITDSCSEPSCIDVCTKLRTPKINGIYFKDDLKVELNWINSNENDTVTHAYSNNIEIPIHRGKEKAGYFIFNGQKPSKVYQFCTVACPSYANFSKPVVEYFDCSRPFCTSVCTLPQSSILLTAILVGVFVPLMFIIILALIFVFRKKIPCLQNMCRKKSPNYAGNDIIPSEVE</sequence>
<feature type="domain" description="Fibronectin type-III" evidence="2">
    <location>
        <begin position="81"/>
        <end position="168"/>
    </location>
</feature>
<protein>
    <recommendedName>
        <fullName evidence="2">Fibronectin type-III domain-containing protein</fullName>
    </recommendedName>
</protein>
<dbReference type="Proteomes" id="UP000321570">
    <property type="component" value="Unassembled WGS sequence"/>
</dbReference>
<name>A0A564YHT8_HYMDI</name>
<gene>
    <name evidence="3" type="ORF">WMSIL1_LOCUS6567</name>
</gene>
<dbReference type="InterPro" id="IPR013783">
    <property type="entry name" value="Ig-like_fold"/>
</dbReference>
<evidence type="ECO:0000256" key="1">
    <source>
        <dbReference type="SAM" id="Phobius"/>
    </source>
</evidence>
<keyword evidence="4" id="KW-1185">Reference proteome</keyword>
<organism evidence="3 4">
    <name type="scientific">Hymenolepis diminuta</name>
    <name type="common">Rat tapeworm</name>
    <dbReference type="NCBI Taxonomy" id="6216"/>
    <lineage>
        <taxon>Eukaryota</taxon>
        <taxon>Metazoa</taxon>
        <taxon>Spiralia</taxon>
        <taxon>Lophotrochozoa</taxon>
        <taxon>Platyhelminthes</taxon>
        <taxon>Cestoda</taxon>
        <taxon>Eucestoda</taxon>
        <taxon>Cyclophyllidea</taxon>
        <taxon>Hymenolepididae</taxon>
        <taxon>Hymenolepis</taxon>
    </lineage>
</organism>